<dbReference type="RefSeq" id="WP_119479020.1">
    <property type="nucleotide sequence ID" value="NZ_QXML01000009.1"/>
</dbReference>
<proteinExistence type="predicted"/>
<dbReference type="Proteomes" id="UP000283522">
    <property type="component" value="Unassembled WGS sequence"/>
</dbReference>
<comment type="caution">
    <text evidence="1">The sequence shown here is derived from an EMBL/GenBank/DDBJ whole genome shotgun (WGS) entry which is preliminary data.</text>
</comment>
<gene>
    <name evidence="1" type="ORF">D0X99_16825</name>
</gene>
<reference evidence="1 2" key="1">
    <citation type="submission" date="2018-09" db="EMBL/GenBank/DDBJ databases">
        <authorList>
            <person name="Wang X."/>
            <person name="Du Z."/>
        </authorList>
    </citation>
    <scope>NUCLEOTIDE SEQUENCE [LARGE SCALE GENOMIC DNA]</scope>
    <source>
        <strain evidence="1 2">N3</strain>
    </source>
</reference>
<dbReference type="EMBL" id="QXML01000009">
    <property type="protein sequence ID" value="RIW13434.1"/>
    <property type="molecule type" value="Genomic_DNA"/>
</dbReference>
<sequence length="122" mass="14109">MKLTDDEVGNLLVELEQLDARVRARIKELKSDLGLKGKFSPKIYEGRIIRGEIQSSIRDLKEGHLERALDQVWVLSQKGLKIKSIQFPRDHKTFSQLRQECIRKNPEQLIKRSKSHGGGYRS</sequence>
<dbReference type="AlphaFoldDB" id="A0A418PNH0"/>
<keyword evidence="2" id="KW-1185">Reference proteome</keyword>
<evidence type="ECO:0000313" key="2">
    <source>
        <dbReference type="Proteomes" id="UP000283522"/>
    </source>
</evidence>
<accession>A0A418PNH0</accession>
<name>A0A418PNH0_9BACT</name>
<evidence type="ECO:0000313" key="1">
    <source>
        <dbReference type="EMBL" id="RIW13434.1"/>
    </source>
</evidence>
<protein>
    <submittedName>
        <fullName evidence="1">Uncharacterized protein</fullName>
    </submittedName>
</protein>
<organism evidence="1 2">
    <name type="scientific">Algoriphagus lacus</name>
    <dbReference type="NCBI Taxonomy" id="2056311"/>
    <lineage>
        <taxon>Bacteria</taxon>
        <taxon>Pseudomonadati</taxon>
        <taxon>Bacteroidota</taxon>
        <taxon>Cytophagia</taxon>
        <taxon>Cytophagales</taxon>
        <taxon>Cyclobacteriaceae</taxon>
        <taxon>Algoriphagus</taxon>
    </lineage>
</organism>